<dbReference type="OrthoDB" id="7658992at2"/>
<dbReference type="RefSeq" id="WP_142634883.1">
    <property type="nucleotide sequence ID" value="NZ_FXTE01000001.1"/>
</dbReference>
<evidence type="ECO:0000313" key="2">
    <source>
        <dbReference type="EMBL" id="SMO50233.1"/>
    </source>
</evidence>
<dbReference type="InterPro" id="IPR020349">
    <property type="entry name" value="Uncharacterised_14.7kDa"/>
</dbReference>
<evidence type="ECO:0008006" key="4">
    <source>
        <dbReference type="Google" id="ProtNLM"/>
    </source>
</evidence>
<proteinExistence type="predicted"/>
<gene>
    <name evidence="2" type="ORF">SAMN06265380_1011158</name>
</gene>
<reference evidence="2 3" key="1">
    <citation type="submission" date="2017-05" db="EMBL/GenBank/DDBJ databases">
        <authorList>
            <person name="Varghese N."/>
            <person name="Submissions S."/>
        </authorList>
    </citation>
    <scope>NUCLEOTIDE SEQUENCE [LARGE SCALE GENOMIC DNA]</scope>
    <source>
        <strain evidence="2 3">DSM 28009</strain>
    </source>
</reference>
<name>A0A521BSW2_9RHOB</name>
<dbReference type="Pfam" id="PF17267">
    <property type="entry name" value="DUF5333"/>
    <property type="match status" value="1"/>
</dbReference>
<organism evidence="2 3">
    <name type="scientific">Ruegeria faecimaris</name>
    <dbReference type="NCBI Taxonomy" id="686389"/>
    <lineage>
        <taxon>Bacteria</taxon>
        <taxon>Pseudomonadati</taxon>
        <taxon>Pseudomonadota</taxon>
        <taxon>Alphaproteobacteria</taxon>
        <taxon>Rhodobacterales</taxon>
        <taxon>Roseobacteraceae</taxon>
        <taxon>Ruegeria</taxon>
    </lineage>
</organism>
<dbReference type="Proteomes" id="UP000319555">
    <property type="component" value="Unassembled WGS sequence"/>
</dbReference>
<sequence>MMGFAGVLLLVLAGCESTSSQALDADTSRAQFRTQVPQSLYDVAFANAMAEQIAGGCPNLSLNRSQIRQSMKTVADDLEAKGYRESDFVYLERNLPRKRIQDDAIRYIQGNGIVIGVPDTMCSAGRSEIAKKSAIGTFLKG</sequence>
<dbReference type="AlphaFoldDB" id="A0A521BSW2"/>
<evidence type="ECO:0000256" key="1">
    <source>
        <dbReference type="SAM" id="SignalP"/>
    </source>
</evidence>
<protein>
    <recommendedName>
        <fullName evidence="4">Lipoprotein</fullName>
    </recommendedName>
</protein>
<accession>A0A521BSW2</accession>
<evidence type="ECO:0000313" key="3">
    <source>
        <dbReference type="Proteomes" id="UP000319555"/>
    </source>
</evidence>
<keyword evidence="1" id="KW-0732">Signal</keyword>
<feature type="signal peptide" evidence="1">
    <location>
        <begin position="1"/>
        <end position="22"/>
    </location>
</feature>
<feature type="chain" id="PRO_5022233705" description="Lipoprotein" evidence="1">
    <location>
        <begin position="23"/>
        <end position="141"/>
    </location>
</feature>
<keyword evidence="3" id="KW-1185">Reference proteome</keyword>
<dbReference type="EMBL" id="FXTE01000001">
    <property type="protein sequence ID" value="SMO50233.1"/>
    <property type="molecule type" value="Genomic_DNA"/>
</dbReference>